<feature type="region of interest" description="Disordered" evidence="2">
    <location>
        <begin position="832"/>
        <end position="852"/>
    </location>
</feature>
<dbReference type="InterPro" id="IPR039779">
    <property type="entry name" value="RFX-like"/>
</dbReference>
<dbReference type="PROSITE" id="PS51526">
    <property type="entry name" value="RFX_DBD"/>
    <property type="match status" value="1"/>
</dbReference>
<dbReference type="Pfam" id="PF02257">
    <property type="entry name" value="RFX_DNA_binding"/>
    <property type="match status" value="1"/>
</dbReference>
<dbReference type="GO" id="GO:0000981">
    <property type="term" value="F:DNA-binding transcription factor activity, RNA polymerase II-specific"/>
    <property type="evidence" value="ECO:0007669"/>
    <property type="project" value="TreeGrafter"/>
</dbReference>
<dbReference type="InterPro" id="IPR036388">
    <property type="entry name" value="WH-like_DNA-bd_sf"/>
</dbReference>
<dbReference type="Pfam" id="PF18326">
    <property type="entry name" value="RFX5_N"/>
    <property type="match status" value="1"/>
</dbReference>
<accession>A0AA47M2A2</accession>
<dbReference type="Gene3D" id="1.10.10.10">
    <property type="entry name" value="Winged helix-like DNA-binding domain superfamily/Winged helix DNA-binding domain"/>
    <property type="match status" value="1"/>
</dbReference>
<dbReference type="GO" id="GO:0000978">
    <property type="term" value="F:RNA polymerase II cis-regulatory region sequence-specific DNA binding"/>
    <property type="evidence" value="ECO:0007669"/>
    <property type="project" value="TreeGrafter"/>
</dbReference>
<feature type="region of interest" description="Disordered" evidence="2">
    <location>
        <begin position="654"/>
        <end position="691"/>
    </location>
</feature>
<sequence>MDEEPPQDGQHHRDADPGNTFPSLVHREPDPGTTFPSLVHRDPDPGSTFPSLVHRDPDPGTTFPSLVHRDPDPGTTFPSLVPGLQGPEASALQLRIKHSISKSVQSKVDTMLQDVEKFTDIEKLYLYLKLPTGSSINSDKSEQASASSSRTQQMHAFHWIRDQLEEHPETSLPKQEVYDEYKSYCDNLNYHPLSSADFGKMMKNFEVLDSPGPISNIKEEVRYAACGLVCEWAQKVLSRQFNAVEDLARFLLNSHYISNKSVAALTIMASTAKGVKSPQLTSAFIPTAEANSFQPQVTTLPSPSIDAKQQLQRKIHRKQQEQKLHSPLPTEVQAKRADNSTPGAHAMLCSSPAHHSPQPTIGIMVAAVPSPITVQRSRALVSPSPVGAAENKMVPINLQVVTQPVQPVKLSPRATLPSPMVDRTARQRYPQILPKPSATSAITLHSSSTVLLANSSIKAVIPTCHVSPVNLVKMTAISLARNSIAATTNTASQYGMAEENRGTSPQNRSGSAAPVLAPIARPEQADDTSTVDVEMEVEGIHENSQNLNANNLAFNPGTVANRGHPRAASVPIPQTKGYLGLEDRSNPKSNVTCSLGTITGTILEGGNNIHNNESTLHSIVSTRNIRDVPIPNANMSPLFTRSSDGLLLKEGLLSTTTSPRKRTGLSPESHNSPLKRVFISRQPEGGSDDFRDEITAMTSKLPTTGVPLRPESAPAIGKAMMKGSSAVSPQVLALSKAPFRMSGFQTVAKTQSMMERNKNTCVMETTTPFSRGALIRQQQQYQMTNMEAISNSPDLQRQPFVSNNNPLCTKEGLSGAHMEQRYGQMDTLADDKRTSTPLKEPLSSMDQAPNSSHPTMQMEMGCFLINDDDDVTQDSIVEELVQMEEQMKLNLQQFGPCASYQRQQTPMQGRAVSSNQVVTPFYNSRNSSCTPIQTPTPNPTPTSEIIGGAKAIMRESPCSRMAPTTPVDSALGSSCHTPIGTPTSNCSSTAPTCLVECRNPFAFTPINSSITGYHDSNIVSSSPVKPMQRPMATHPDKAKLEWMNQSYNSSSESNNGIGIIPSYQDLIEDHFQKPHAFAIPGQTFHSQGRHHNNHFGRLTPISPVQHQVASMAKREGFAVPAPLDNKATISPSTNAAFRCRSVSPAVRQRNLSGNTGTNGPPIMSRTLVSPQFNSPVAPEMLNIFANSQQNMTVTSMAQRSQSVPVNVMMQTEVLPLQGRHQNISNILLNKMDADCDTAVRGLGMNNLPSNYTACMNLSQLLESAPTSANHQPLMSSTDNNSEYRFHKANYLKQSTTNEEMMLCSGGGQAPSAVSRQYHQQGQAMRLAPNQQEQQQQQEQLLDFNTVKKRITHNSSLNSGIMLSEHSDLNSGGPEFPGEIGMTSDLSTAISDLNTLDTNLLFDPNQQQGQYQDTTPEDIMNDPLFQQICSETANASGFDWLESKDHPTVGLMG</sequence>
<reference evidence="4" key="1">
    <citation type="journal article" date="2023" name="Front. Mar. Sci.">
        <title>A new Merluccius polli reference genome to investigate the effects of global change in West African waters.</title>
        <authorList>
            <person name="Mateo J.L."/>
            <person name="Blanco-Fernandez C."/>
            <person name="Garcia-Vazquez E."/>
            <person name="Machado-Schiaffino G."/>
        </authorList>
    </citation>
    <scope>NUCLEOTIDE SEQUENCE</scope>
    <source>
        <strain evidence="4">C29</strain>
        <tissue evidence="4">Fin</tissue>
    </source>
</reference>
<gene>
    <name evidence="4" type="primary">RFX7_2</name>
    <name evidence="4" type="ORF">N1851_032790</name>
</gene>
<dbReference type="PANTHER" id="PTHR12619">
    <property type="entry name" value="RFX TRANSCRIPTION FACTOR FAMILY"/>
    <property type="match status" value="1"/>
</dbReference>
<keyword evidence="1 4" id="KW-0238">DNA-binding</keyword>
<dbReference type="InterPro" id="IPR003150">
    <property type="entry name" value="DNA-bd_RFX"/>
</dbReference>
<evidence type="ECO:0000256" key="1">
    <source>
        <dbReference type="ARBA" id="ARBA00023125"/>
    </source>
</evidence>
<dbReference type="SUPFAM" id="SSF46785">
    <property type="entry name" value="Winged helix' DNA-binding domain"/>
    <property type="match status" value="1"/>
</dbReference>
<proteinExistence type="predicted"/>
<evidence type="ECO:0000313" key="5">
    <source>
        <dbReference type="Proteomes" id="UP001174136"/>
    </source>
</evidence>
<dbReference type="PANTHER" id="PTHR12619:SF2">
    <property type="entry name" value="DNA-BINDING PROTEIN RFX7"/>
    <property type="match status" value="1"/>
</dbReference>
<feature type="region of interest" description="Disordered" evidence="2">
    <location>
        <begin position="923"/>
        <end position="942"/>
    </location>
</feature>
<protein>
    <submittedName>
        <fullName evidence="4">DNA-binding protein RFX7</fullName>
    </submittedName>
</protein>
<feature type="domain" description="RFX-type winged-helix" evidence="3">
    <location>
        <begin position="156"/>
        <end position="221"/>
    </location>
</feature>
<organism evidence="4 5">
    <name type="scientific">Merluccius polli</name>
    <name type="common">Benguela hake</name>
    <name type="synonym">Merluccius cadenati</name>
    <dbReference type="NCBI Taxonomy" id="89951"/>
    <lineage>
        <taxon>Eukaryota</taxon>
        <taxon>Metazoa</taxon>
        <taxon>Chordata</taxon>
        <taxon>Craniata</taxon>
        <taxon>Vertebrata</taxon>
        <taxon>Euteleostomi</taxon>
        <taxon>Actinopterygii</taxon>
        <taxon>Neopterygii</taxon>
        <taxon>Teleostei</taxon>
        <taxon>Neoteleostei</taxon>
        <taxon>Acanthomorphata</taxon>
        <taxon>Zeiogadaria</taxon>
        <taxon>Gadariae</taxon>
        <taxon>Gadiformes</taxon>
        <taxon>Gadoidei</taxon>
        <taxon>Merlucciidae</taxon>
        <taxon>Merluccius</taxon>
    </lineage>
</organism>
<dbReference type="Gene3D" id="6.10.140.1290">
    <property type="match status" value="1"/>
</dbReference>
<dbReference type="EMBL" id="JAOPHQ010006270">
    <property type="protein sequence ID" value="KAK0132340.1"/>
    <property type="molecule type" value="Genomic_DNA"/>
</dbReference>
<evidence type="ECO:0000259" key="3">
    <source>
        <dbReference type="PROSITE" id="PS51526"/>
    </source>
</evidence>
<comment type="caution">
    <text evidence="4">The sequence shown here is derived from an EMBL/GenBank/DDBJ whole genome shotgun (WGS) entry which is preliminary data.</text>
</comment>
<name>A0AA47M2A2_MERPO</name>
<feature type="region of interest" description="Disordered" evidence="2">
    <location>
        <begin position="1"/>
        <end position="84"/>
    </location>
</feature>
<dbReference type="Proteomes" id="UP001174136">
    <property type="component" value="Unassembled WGS sequence"/>
</dbReference>
<dbReference type="InterPro" id="IPR036390">
    <property type="entry name" value="WH_DNA-bd_sf"/>
</dbReference>
<evidence type="ECO:0000256" key="2">
    <source>
        <dbReference type="SAM" id="MobiDB-lite"/>
    </source>
</evidence>
<keyword evidence="5" id="KW-1185">Reference proteome</keyword>
<evidence type="ECO:0000313" key="4">
    <source>
        <dbReference type="EMBL" id="KAK0132340.1"/>
    </source>
</evidence>